<dbReference type="OrthoDB" id="10015408at2"/>
<dbReference type="Proteomes" id="UP000321750">
    <property type="component" value="Unassembled WGS sequence"/>
</dbReference>
<keyword evidence="2" id="KW-1185">Reference proteome</keyword>
<reference evidence="1 2" key="1">
    <citation type="submission" date="2019-07" db="EMBL/GenBank/DDBJ databases">
        <title>Whole genome shotgun sequence of Methylobacterium gnaphalii NBRC 107716.</title>
        <authorList>
            <person name="Hosoyama A."/>
            <person name="Uohara A."/>
            <person name="Ohji S."/>
            <person name="Ichikawa N."/>
        </authorList>
    </citation>
    <scope>NUCLEOTIDE SEQUENCE [LARGE SCALE GENOMIC DNA]</scope>
    <source>
        <strain evidence="1 2">NBRC 107716</strain>
    </source>
</reference>
<gene>
    <name evidence="1" type="ORF">MGN01_37570</name>
</gene>
<proteinExistence type="predicted"/>
<evidence type="ECO:0000313" key="1">
    <source>
        <dbReference type="EMBL" id="GEP11912.1"/>
    </source>
</evidence>
<sequence>MPAPRAFSIDFVSGFIQFGAAGSAAEEEAARHTLVRALGPALDTAFGLEHVSLLPDEIRSLADALLAGPLGAGPASIERAPALA</sequence>
<dbReference type="AlphaFoldDB" id="A0A512JPQ0"/>
<name>A0A512JPQ0_9HYPH</name>
<accession>A0A512JPQ0</accession>
<protein>
    <submittedName>
        <fullName evidence="1">Uncharacterized protein</fullName>
    </submittedName>
</protein>
<evidence type="ECO:0000313" key="2">
    <source>
        <dbReference type="Proteomes" id="UP000321750"/>
    </source>
</evidence>
<comment type="caution">
    <text evidence="1">The sequence shown here is derived from an EMBL/GenBank/DDBJ whole genome shotgun (WGS) entry which is preliminary data.</text>
</comment>
<organism evidence="1 2">
    <name type="scientific">Methylobacterium gnaphalii</name>
    <dbReference type="NCBI Taxonomy" id="1010610"/>
    <lineage>
        <taxon>Bacteria</taxon>
        <taxon>Pseudomonadati</taxon>
        <taxon>Pseudomonadota</taxon>
        <taxon>Alphaproteobacteria</taxon>
        <taxon>Hyphomicrobiales</taxon>
        <taxon>Methylobacteriaceae</taxon>
        <taxon>Methylobacterium</taxon>
    </lineage>
</organism>
<dbReference type="EMBL" id="BJZV01000025">
    <property type="protein sequence ID" value="GEP11912.1"/>
    <property type="molecule type" value="Genomic_DNA"/>
</dbReference>
<dbReference type="RefSeq" id="WP_147048320.1">
    <property type="nucleotide sequence ID" value="NZ_BJZV01000025.1"/>
</dbReference>